<protein>
    <submittedName>
        <fullName evidence="2">Uncharacterized protein</fullName>
    </submittedName>
</protein>
<organism evidence="2 3">
    <name type="scientific">Hansschlegelia zhihuaiae</name>
    <dbReference type="NCBI Taxonomy" id="405005"/>
    <lineage>
        <taxon>Bacteria</taxon>
        <taxon>Pseudomonadati</taxon>
        <taxon>Pseudomonadota</taxon>
        <taxon>Alphaproteobacteria</taxon>
        <taxon>Hyphomicrobiales</taxon>
        <taxon>Methylopilaceae</taxon>
        <taxon>Hansschlegelia</taxon>
    </lineage>
</organism>
<sequence length="68" mass="7244">MTDAGKQTALFFGFLTAAMTYASAQAAPAQLQPADARAAQESFLQKADKDRRLAVRIKGEPDASGSKR</sequence>
<name>A0A4Q0MP35_9HYPH</name>
<reference evidence="2 3" key="1">
    <citation type="submission" date="2018-12" db="EMBL/GenBank/DDBJ databases">
        <title>bacterium Hansschlegelia zhihuaiae S113.</title>
        <authorList>
            <person name="He J."/>
        </authorList>
    </citation>
    <scope>NUCLEOTIDE SEQUENCE [LARGE SCALE GENOMIC DNA]</scope>
    <source>
        <strain evidence="2 3">S 113</strain>
    </source>
</reference>
<dbReference type="AlphaFoldDB" id="A0A4Q0MP35"/>
<dbReference type="EMBL" id="RYFI01000001">
    <property type="protein sequence ID" value="RXF75560.1"/>
    <property type="molecule type" value="Genomic_DNA"/>
</dbReference>
<feature type="signal peptide" evidence="1">
    <location>
        <begin position="1"/>
        <end position="26"/>
    </location>
</feature>
<keyword evidence="3" id="KW-1185">Reference proteome</keyword>
<keyword evidence="1" id="KW-0732">Signal</keyword>
<accession>A0A4Q0MP35</accession>
<evidence type="ECO:0000313" key="2">
    <source>
        <dbReference type="EMBL" id="RXF75560.1"/>
    </source>
</evidence>
<proteinExistence type="predicted"/>
<gene>
    <name evidence="2" type="ORF">EK403_01550</name>
</gene>
<evidence type="ECO:0000313" key="3">
    <source>
        <dbReference type="Proteomes" id="UP000289708"/>
    </source>
</evidence>
<evidence type="ECO:0000256" key="1">
    <source>
        <dbReference type="SAM" id="SignalP"/>
    </source>
</evidence>
<comment type="caution">
    <text evidence="2">The sequence shown here is derived from an EMBL/GenBank/DDBJ whole genome shotgun (WGS) entry which is preliminary data.</text>
</comment>
<dbReference type="Proteomes" id="UP000289708">
    <property type="component" value="Unassembled WGS sequence"/>
</dbReference>
<feature type="chain" id="PRO_5020420630" evidence="1">
    <location>
        <begin position="27"/>
        <end position="68"/>
    </location>
</feature>
<dbReference type="RefSeq" id="WP_128775739.1">
    <property type="nucleotide sequence ID" value="NZ_RYFI01000001.1"/>
</dbReference>